<proteinExistence type="predicted"/>
<dbReference type="Proteomes" id="UP000054804">
    <property type="component" value="Unassembled WGS sequence"/>
</dbReference>
<keyword evidence="1" id="KW-0812">Transmembrane</keyword>
<evidence type="ECO:0000256" key="1">
    <source>
        <dbReference type="SAM" id="Phobius"/>
    </source>
</evidence>
<dbReference type="EMBL" id="LOCL01000028">
    <property type="protein sequence ID" value="KUF19180.1"/>
    <property type="molecule type" value="Genomic_DNA"/>
</dbReference>
<keyword evidence="1" id="KW-1133">Transmembrane helix</keyword>
<name>A0A0W7X886_9ACTN</name>
<feature type="transmembrane region" description="Helical" evidence="1">
    <location>
        <begin position="34"/>
        <end position="55"/>
    </location>
</feature>
<organism evidence="2 3">
    <name type="scientific">Streptomyces silvensis</name>
    <dbReference type="NCBI Taxonomy" id="1765722"/>
    <lineage>
        <taxon>Bacteria</taxon>
        <taxon>Bacillati</taxon>
        <taxon>Actinomycetota</taxon>
        <taxon>Actinomycetes</taxon>
        <taxon>Kitasatosporales</taxon>
        <taxon>Streptomycetaceae</taxon>
        <taxon>Streptomyces</taxon>
    </lineage>
</organism>
<keyword evidence="3" id="KW-1185">Reference proteome</keyword>
<comment type="caution">
    <text evidence="2">The sequence shown here is derived from an EMBL/GenBank/DDBJ whole genome shotgun (WGS) entry which is preliminary data.</text>
</comment>
<evidence type="ECO:0000313" key="2">
    <source>
        <dbReference type="EMBL" id="KUF19180.1"/>
    </source>
</evidence>
<dbReference type="STRING" id="1765722.AT728_21715"/>
<reference evidence="2 3" key="1">
    <citation type="submission" date="2015-12" db="EMBL/GenBank/DDBJ databases">
        <title>Draft genome sequence of Streptomyces silvensis ATCC 53525, a producer of novel hormone antagonists.</title>
        <authorList>
            <person name="Johnston C.W."/>
            <person name="Li Y."/>
            <person name="Magarvey N.A."/>
        </authorList>
    </citation>
    <scope>NUCLEOTIDE SEQUENCE [LARGE SCALE GENOMIC DNA]</scope>
    <source>
        <strain evidence="2 3">ATCC 53525</strain>
    </source>
</reference>
<protein>
    <submittedName>
        <fullName evidence="2">Uncharacterized protein</fullName>
    </submittedName>
</protein>
<evidence type="ECO:0000313" key="3">
    <source>
        <dbReference type="Proteomes" id="UP000054804"/>
    </source>
</evidence>
<accession>A0A0W7X886</accession>
<gene>
    <name evidence="2" type="ORF">AT728_21715</name>
</gene>
<sequence>MRGAARGAARAAAAVRGVAGRTVKSTDIWMQDHYRALVLGTLLALGAGTGLLLWWRWALVIGLAKQIAPVLTIVSIIASALWSALAWFSERRRKRLDAQRHATHAQHGDSHEGS</sequence>
<dbReference type="AlphaFoldDB" id="A0A0W7X886"/>
<feature type="transmembrane region" description="Helical" evidence="1">
    <location>
        <begin position="67"/>
        <end position="88"/>
    </location>
</feature>
<keyword evidence="1" id="KW-0472">Membrane</keyword>